<dbReference type="OrthoDB" id="3804876at2"/>
<evidence type="ECO:0000313" key="3">
    <source>
        <dbReference type="Proteomes" id="UP000295075"/>
    </source>
</evidence>
<sequence>MSDLRDLAQSVQQAIDAPPFDKLARRATRRRRRKTAFATAGVIGIVATIVSLVVLPGGSAEPAASPEEEGRALVQSADAQLQGTLMISENQWAASWADCRGSCRYGAVLSRNGRSWYLPVKTQPYVLLQVGNEPVAVSGREPMSPAGDRPEQSLARLTNRGLVRTLLRYVAPTQTFATDEVLTDKFGPESLQVLNLKDSTLRPLTTPPMDEILSPSAPVRDKTGRWWTLSGRTRIKVAWTDNRGISWRSEPVDVESSPGNLAVSPNGRTTAATSLTPLTGNTFVSIANLKVSTDAGQSWRLFTKPGGHSAGPVTLDDGTVLLLGQLPGDPTRGLYTVTGRQVQRLNDAPDLTNFTGNSNLLYGLTIEPMTTKVAFSTDRGTTWNYFEPR</sequence>
<comment type="caution">
    <text evidence="2">The sequence shown here is derived from an EMBL/GenBank/DDBJ whole genome shotgun (WGS) entry which is preliminary data.</text>
</comment>
<dbReference type="SUPFAM" id="SSF50939">
    <property type="entry name" value="Sialidases"/>
    <property type="match status" value="1"/>
</dbReference>
<evidence type="ECO:0000313" key="2">
    <source>
        <dbReference type="EMBL" id="TDC32011.1"/>
    </source>
</evidence>
<dbReference type="RefSeq" id="WP_132404937.1">
    <property type="nucleotide sequence ID" value="NZ_SMKA01000027.1"/>
</dbReference>
<name>A0A4R4Q9G7_9ACTN</name>
<dbReference type="CDD" id="cd15482">
    <property type="entry name" value="Sialidase_non-viral"/>
    <property type="match status" value="1"/>
</dbReference>
<keyword evidence="3" id="KW-1185">Reference proteome</keyword>
<dbReference type="Proteomes" id="UP000295075">
    <property type="component" value="Unassembled WGS sequence"/>
</dbReference>
<reference evidence="2 3" key="1">
    <citation type="submission" date="2019-03" db="EMBL/GenBank/DDBJ databases">
        <title>Draft genome sequences of novel Actinobacteria.</title>
        <authorList>
            <person name="Sahin N."/>
            <person name="Ay H."/>
            <person name="Saygin H."/>
        </authorList>
    </citation>
    <scope>NUCLEOTIDE SEQUENCE [LARGE SCALE GENOMIC DNA]</scope>
    <source>
        <strain evidence="2 3">JCM 30547</strain>
    </source>
</reference>
<dbReference type="AlphaFoldDB" id="A0A4R4Q9G7"/>
<keyword evidence="1" id="KW-0812">Transmembrane</keyword>
<gene>
    <name evidence="2" type="ORF">E1261_09590</name>
</gene>
<evidence type="ECO:0000256" key="1">
    <source>
        <dbReference type="SAM" id="Phobius"/>
    </source>
</evidence>
<dbReference type="EMBL" id="SMKA01000027">
    <property type="protein sequence ID" value="TDC32011.1"/>
    <property type="molecule type" value="Genomic_DNA"/>
</dbReference>
<dbReference type="InterPro" id="IPR015943">
    <property type="entry name" value="WD40/YVTN_repeat-like_dom_sf"/>
</dbReference>
<proteinExistence type="predicted"/>
<dbReference type="Gene3D" id="2.130.10.10">
    <property type="entry name" value="YVTN repeat-like/Quinoprotein amine dehydrogenase"/>
    <property type="match status" value="1"/>
</dbReference>
<organism evidence="2 3">
    <name type="scientific">Kribbella albertanoniae</name>
    <dbReference type="NCBI Taxonomy" id="1266829"/>
    <lineage>
        <taxon>Bacteria</taxon>
        <taxon>Bacillati</taxon>
        <taxon>Actinomycetota</taxon>
        <taxon>Actinomycetes</taxon>
        <taxon>Propionibacteriales</taxon>
        <taxon>Kribbellaceae</taxon>
        <taxon>Kribbella</taxon>
    </lineage>
</organism>
<feature type="transmembrane region" description="Helical" evidence="1">
    <location>
        <begin position="35"/>
        <end position="55"/>
    </location>
</feature>
<keyword evidence="1" id="KW-0472">Membrane</keyword>
<protein>
    <submittedName>
        <fullName evidence="2">Exo-alpha-sialidase</fullName>
    </submittedName>
</protein>
<accession>A0A4R4Q9G7</accession>
<keyword evidence="1" id="KW-1133">Transmembrane helix</keyword>
<dbReference type="InterPro" id="IPR036278">
    <property type="entry name" value="Sialidase_sf"/>
</dbReference>